<accession>A0AA40KH27</accession>
<name>A0AA40KH27_9HYME</name>
<comment type="caution">
    <text evidence="1">The sequence shown here is derived from an EMBL/GenBank/DDBJ whole genome shotgun (WGS) entry which is preliminary data.</text>
</comment>
<evidence type="ECO:0000313" key="2">
    <source>
        <dbReference type="Proteomes" id="UP001177670"/>
    </source>
</evidence>
<dbReference type="Proteomes" id="UP001177670">
    <property type="component" value="Unassembled WGS sequence"/>
</dbReference>
<dbReference type="AlphaFoldDB" id="A0AA40KH27"/>
<dbReference type="EMBL" id="JAHYIQ010000033">
    <property type="protein sequence ID" value="KAK1120088.1"/>
    <property type="molecule type" value="Genomic_DNA"/>
</dbReference>
<evidence type="ECO:0000313" key="1">
    <source>
        <dbReference type="EMBL" id="KAK1120088.1"/>
    </source>
</evidence>
<proteinExistence type="predicted"/>
<gene>
    <name evidence="1" type="ORF">K0M31_012812</name>
</gene>
<reference evidence="1" key="1">
    <citation type="submission" date="2021-10" db="EMBL/GenBank/DDBJ databases">
        <title>Melipona bicolor Genome sequencing and assembly.</title>
        <authorList>
            <person name="Araujo N.S."/>
            <person name="Arias M.C."/>
        </authorList>
    </citation>
    <scope>NUCLEOTIDE SEQUENCE</scope>
    <source>
        <strain evidence="1">USP_2M_L1-L4_2017</strain>
        <tissue evidence="1">Whole body</tissue>
    </source>
</reference>
<protein>
    <submittedName>
        <fullName evidence="1">Uncharacterized protein</fullName>
    </submittedName>
</protein>
<keyword evidence="2" id="KW-1185">Reference proteome</keyword>
<organism evidence="1 2">
    <name type="scientific">Melipona bicolor</name>
    <dbReference type="NCBI Taxonomy" id="60889"/>
    <lineage>
        <taxon>Eukaryota</taxon>
        <taxon>Metazoa</taxon>
        <taxon>Ecdysozoa</taxon>
        <taxon>Arthropoda</taxon>
        <taxon>Hexapoda</taxon>
        <taxon>Insecta</taxon>
        <taxon>Pterygota</taxon>
        <taxon>Neoptera</taxon>
        <taxon>Endopterygota</taxon>
        <taxon>Hymenoptera</taxon>
        <taxon>Apocrita</taxon>
        <taxon>Aculeata</taxon>
        <taxon>Apoidea</taxon>
        <taxon>Anthophila</taxon>
        <taxon>Apidae</taxon>
        <taxon>Melipona</taxon>
    </lineage>
</organism>
<sequence length="53" mass="5899">MEQLLTHEIGVKKVFVHVARRLGAPSISVMVARDYSKKDTDQGTSTDNNHTLC</sequence>